<sequence length="225" mass="24697">MLMKSSEVAALLHQDESTVMKWIKRDKLPATLVRGTYQINRVDLLEWATEHGIKVPPELFEAAQADVELPTLSQALEAGGVHCGVAGDDKLSVLRNMVNLLPLPPQMDPEFLLQVLLAREALGTTAIGDGIAIPHVRNPILLQNKPLPAVTLCFLEKPIDFGALDGLPVRILFLITSPTVKVHLHLLSRLAYALHDKEFRAALNLACDPSAITEAARRCERGKRS</sequence>
<evidence type="ECO:0000259" key="1">
    <source>
        <dbReference type="PROSITE" id="PS51094"/>
    </source>
</evidence>
<name>A0A4S1CCW2_9BACT</name>
<dbReference type="SUPFAM" id="SSF55804">
    <property type="entry name" value="Phoshotransferase/anion transport protein"/>
    <property type="match status" value="1"/>
</dbReference>
<dbReference type="InterPro" id="IPR002178">
    <property type="entry name" value="PTS_EIIA_type-2_dom"/>
</dbReference>
<evidence type="ECO:0000313" key="3">
    <source>
        <dbReference type="Proteomes" id="UP000306416"/>
    </source>
</evidence>
<dbReference type="Proteomes" id="UP000306416">
    <property type="component" value="Unassembled WGS sequence"/>
</dbReference>
<protein>
    <submittedName>
        <fullName evidence="2">Helix-turn-helix domain-containing protein</fullName>
    </submittedName>
</protein>
<dbReference type="CDD" id="cd00211">
    <property type="entry name" value="PTS_IIA_fru"/>
    <property type="match status" value="1"/>
</dbReference>
<accession>A0A4S1CCW2</accession>
<reference evidence="2 3" key="1">
    <citation type="submission" date="2019-04" db="EMBL/GenBank/DDBJ databases">
        <title>Geobacter oryzae sp. nov., ferric-reducing bacteria isolated from paddy soil.</title>
        <authorList>
            <person name="Xu Z."/>
            <person name="Masuda Y."/>
            <person name="Itoh H."/>
            <person name="Senoo K."/>
        </authorList>
    </citation>
    <scope>NUCLEOTIDE SEQUENCE [LARGE SCALE GENOMIC DNA]</scope>
    <source>
        <strain evidence="2 3">Red111</strain>
    </source>
</reference>
<dbReference type="PANTHER" id="PTHR47738:SF1">
    <property type="entry name" value="NITROGEN REGULATORY PROTEIN"/>
    <property type="match status" value="1"/>
</dbReference>
<feature type="domain" description="PTS EIIA type-2" evidence="1">
    <location>
        <begin position="74"/>
        <end position="219"/>
    </location>
</feature>
<dbReference type="Gene3D" id="3.40.930.10">
    <property type="entry name" value="Mannitol-specific EII, Chain A"/>
    <property type="match status" value="1"/>
</dbReference>
<evidence type="ECO:0000313" key="2">
    <source>
        <dbReference type="EMBL" id="TGU71237.1"/>
    </source>
</evidence>
<dbReference type="GO" id="GO:0030295">
    <property type="term" value="F:protein kinase activator activity"/>
    <property type="evidence" value="ECO:0007669"/>
    <property type="project" value="TreeGrafter"/>
</dbReference>
<dbReference type="RefSeq" id="WP_135870672.1">
    <property type="nucleotide sequence ID" value="NZ_SRSC01000003.1"/>
</dbReference>
<organism evidence="2 3">
    <name type="scientific">Geomonas terrae</name>
    <dbReference type="NCBI Taxonomy" id="2562681"/>
    <lineage>
        <taxon>Bacteria</taxon>
        <taxon>Pseudomonadati</taxon>
        <taxon>Thermodesulfobacteriota</taxon>
        <taxon>Desulfuromonadia</taxon>
        <taxon>Geobacterales</taxon>
        <taxon>Geobacteraceae</taxon>
        <taxon>Geomonas</taxon>
    </lineage>
</organism>
<dbReference type="AlphaFoldDB" id="A0A4S1CCW2"/>
<proteinExistence type="predicted"/>
<dbReference type="Pfam" id="PF00359">
    <property type="entry name" value="PTS_EIIA_2"/>
    <property type="match status" value="1"/>
</dbReference>
<dbReference type="PANTHER" id="PTHR47738">
    <property type="entry name" value="PTS SYSTEM FRUCTOSE-LIKE EIIA COMPONENT-RELATED"/>
    <property type="match status" value="1"/>
</dbReference>
<comment type="caution">
    <text evidence="2">The sequence shown here is derived from an EMBL/GenBank/DDBJ whole genome shotgun (WGS) entry which is preliminary data.</text>
</comment>
<gene>
    <name evidence="2" type="ORF">E4633_12890</name>
</gene>
<dbReference type="InterPro" id="IPR016152">
    <property type="entry name" value="PTrfase/Anion_transptr"/>
</dbReference>
<dbReference type="PROSITE" id="PS51094">
    <property type="entry name" value="PTS_EIIA_TYPE_2"/>
    <property type="match status" value="1"/>
</dbReference>
<dbReference type="EMBL" id="SRSC01000003">
    <property type="protein sequence ID" value="TGU71237.1"/>
    <property type="molecule type" value="Genomic_DNA"/>
</dbReference>
<keyword evidence="3" id="KW-1185">Reference proteome</keyword>
<dbReference type="InterPro" id="IPR051541">
    <property type="entry name" value="PTS_SugarTrans_NitroReg"/>
</dbReference>
<dbReference type="Pfam" id="PF12728">
    <property type="entry name" value="HTH_17"/>
    <property type="match status" value="1"/>
</dbReference>
<dbReference type="InterPro" id="IPR041657">
    <property type="entry name" value="HTH_17"/>
</dbReference>